<evidence type="ECO:0000256" key="2">
    <source>
        <dbReference type="ARBA" id="ARBA00022801"/>
    </source>
</evidence>
<dbReference type="GO" id="GO:0006508">
    <property type="term" value="P:proteolysis"/>
    <property type="evidence" value="ECO:0007669"/>
    <property type="project" value="InterPro"/>
</dbReference>
<protein>
    <submittedName>
        <fullName evidence="4">Proline iminopeptidase</fullName>
    </submittedName>
</protein>
<dbReference type="Proteomes" id="UP000199236">
    <property type="component" value="Unassembled WGS sequence"/>
</dbReference>
<evidence type="ECO:0000313" key="4">
    <source>
        <dbReference type="EMBL" id="SFN85791.1"/>
    </source>
</evidence>
<proteinExistence type="inferred from homology"/>
<keyword evidence="2" id="KW-0378">Hydrolase</keyword>
<evidence type="ECO:0000313" key="5">
    <source>
        <dbReference type="Proteomes" id="UP000199236"/>
    </source>
</evidence>
<dbReference type="Gene3D" id="3.40.50.1820">
    <property type="entry name" value="alpha/beta hydrolase"/>
    <property type="match status" value="1"/>
</dbReference>
<name>A0A1I5CGM7_9HYPH</name>
<gene>
    <name evidence="4" type="ORF">SAMN04488056_102220</name>
</gene>
<dbReference type="InterPro" id="IPR000073">
    <property type="entry name" value="AB_hydrolase_1"/>
</dbReference>
<dbReference type="STRING" id="655353.SAMN04488056_102220"/>
<organism evidence="4 5">
    <name type="scientific">Cohaesibacter marisflavi</name>
    <dbReference type="NCBI Taxonomy" id="655353"/>
    <lineage>
        <taxon>Bacteria</taxon>
        <taxon>Pseudomonadati</taxon>
        <taxon>Pseudomonadota</taxon>
        <taxon>Alphaproteobacteria</taxon>
        <taxon>Hyphomicrobiales</taxon>
        <taxon>Cohaesibacteraceae</taxon>
    </lineage>
</organism>
<dbReference type="InterPro" id="IPR051601">
    <property type="entry name" value="Serine_prot/Carboxylest_S33"/>
</dbReference>
<dbReference type="InterPro" id="IPR002410">
    <property type="entry name" value="Peptidase_S33"/>
</dbReference>
<feature type="domain" description="AB hydrolase-1" evidence="3">
    <location>
        <begin position="48"/>
        <end position="169"/>
    </location>
</feature>
<evidence type="ECO:0000256" key="1">
    <source>
        <dbReference type="ARBA" id="ARBA00010088"/>
    </source>
</evidence>
<dbReference type="RefSeq" id="WP_090069447.1">
    <property type="nucleotide sequence ID" value="NZ_FOVR01000002.1"/>
</dbReference>
<evidence type="ECO:0000259" key="3">
    <source>
        <dbReference type="Pfam" id="PF00561"/>
    </source>
</evidence>
<dbReference type="PANTHER" id="PTHR43248:SF2">
    <property type="entry name" value="PROLYL AMINOPEPTIDASE"/>
    <property type="match status" value="1"/>
</dbReference>
<dbReference type="PANTHER" id="PTHR43248">
    <property type="entry name" value="2-SUCCINYL-6-HYDROXY-2,4-CYCLOHEXADIENE-1-CARBOXYLATE SYNTHASE"/>
    <property type="match status" value="1"/>
</dbReference>
<dbReference type="InterPro" id="IPR029058">
    <property type="entry name" value="AB_hydrolase_fold"/>
</dbReference>
<dbReference type="OrthoDB" id="9796770at2"/>
<dbReference type="SUPFAM" id="SSF53474">
    <property type="entry name" value="alpha/beta-Hydrolases"/>
    <property type="match status" value="1"/>
</dbReference>
<dbReference type="AlphaFoldDB" id="A0A1I5CGM7"/>
<accession>A0A1I5CGM7</accession>
<dbReference type="PRINTS" id="PR00793">
    <property type="entry name" value="PROAMNOPTASE"/>
</dbReference>
<sequence>MTYMTFPGVAYRDITLPVPLDWAKPQGEGLTLFAREVVDPVRKEEDLPLLVFLQGGPGGKGPRPQGGGPAWLKTALKTHRVVLLDQRGTGRSSPVEGRHMQRFASGEEGARFLACFRADSIIRDCEHLRKEVYGGRKWSSLGQSYGGFLTLCYLSMAPEALEACYVTGGLAGIEARAEDVYERTFLRVAEKNRHYYARYEADRDVVARIADRLASDDIRLPDGDRLTVRRLQTLGMAFGMKPGYEMVHWLIDEALDGDGTLTDSFLSSIMVETGYATNPLFCVLQEAIYGQHGNASNWAAQREREKHAAFAESHRPLLFTGEMMFPWMFEEIRALKPFQAATEALHAMPLEEQLYDKARLAANEVPVAAAVYFDDMYVDAGLSLETAGRVGNLKAWVTNEYEHDGLRQDPRVLARLMDMVAGNE</sequence>
<comment type="similarity">
    <text evidence="1">Belongs to the peptidase S33 family.</text>
</comment>
<reference evidence="4 5" key="1">
    <citation type="submission" date="2016-10" db="EMBL/GenBank/DDBJ databases">
        <authorList>
            <person name="de Groot N.N."/>
        </authorList>
    </citation>
    <scope>NUCLEOTIDE SEQUENCE [LARGE SCALE GENOMIC DNA]</scope>
    <source>
        <strain evidence="4 5">CGMCC 1.9157</strain>
    </source>
</reference>
<dbReference type="EMBL" id="FOVR01000002">
    <property type="protein sequence ID" value="SFN85791.1"/>
    <property type="molecule type" value="Genomic_DNA"/>
</dbReference>
<dbReference type="Pfam" id="PF00561">
    <property type="entry name" value="Abhydrolase_1"/>
    <property type="match status" value="1"/>
</dbReference>
<dbReference type="GO" id="GO:0008233">
    <property type="term" value="F:peptidase activity"/>
    <property type="evidence" value="ECO:0007669"/>
    <property type="project" value="InterPro"/>
</dbReference>
<keyword evidence="5" id="KW-1185">Reference proteome</keyword>